<reference evidence="2" key="1">
    <citation type="submission" date="2025-08" db="UniProtKB">
        <authorList>
            <consortium name="RefSeq"/>
        </authorList>
    </citation>
    <scope>IDENTIFICATION</scope>
</reference>
<dbReference type="SUPFAM" id="SSF56672">
    <property type="entry name" value="DNA/RNA polymerases"/>
    <property type="match status" value="1"/>
</dbReference>
<evidence type="ECO:0000313" key="1">
    <source>
        <dbReference type="Proteomes" id="UP000515154"/>
    </source>
</evidence>
<keyword evidence="1" id="KW-1185">Reference proteome</keyword>
<dbReference type="InterPro" id="IPR043128">
    <property type="entry name" value="Rev_trsase/Diguanyl_cyclase"/>
</dbReference>
<proteinExistence type="predicted"/>
<dbReference type="InterPro" id="IPR043502">
    <property type="entry name" value="DNA/RNA_pol_sf"/>
</dbReference>
<name>A0A7E6EG96_9MOLL</name>
<evidence type="ECO:0000313" key="2">
    <source>
        <dbReference type="RefSeq" id="XP_036354368.1"/>
    </source>
</evidence>
<dbReference type="Proteomes" id="UP000515154">
    <property type="component" value="Unplaced"/>
</dbReference>
<dbReference type="AlphaFoldDB" id="A0A7E6EG96"/>
<dbReference type="KEGG" id="osn:118760873"/>
<accession>A0A7E6EG96</accession>
<organism evidence="1 2">
    <name type="scientific">Octopus sinensis</name>
    <name type="common">East Asian common octopus</name>
    <dbReference type="NCBI Taxonomy" id="2607531"/>
    <lineage>
        <taxon>Eukaryota</taxon>
        <taxon>Metazoa</taxon>
        <taxon>Spiralia</taxon>
        <taxon>Lophotrochozoa</taxon>
        <taxon>Mollusca</taxon>
        <taxon>Cephalopoda</taxon>
        <taxon>Coleoidea</taxon>
        <taxon>Octopodiformes</taxon>
        <taxon>Octopoda</taxon>
        <taxon>Incirrata</taxon>
        <taxon>Octopodidae</taxon>
        <taxon>Octopus</taxon>
    </lineage>
</organism>
<sequence>MANQWWGQLCRYGNAVEGGGGPRMQLRRRSARSRWCFVGTWGSAVLDGCVGPVEPDMQCGIGTQLRVGWTLVEAEVDRALVGSAELLKAAQAICRGQIVELRRTVNQRRGQFCRCRDEVKGVRGPLMQLRKRQLLVKSAGRWSRGLLDAGRTDLAERFVDQGGCRLRRQRGRRKVSVQQRKRRYRRRGTVEKRNGPWSSAIIARNGDGTARCYVGYRALRKVATVKDWPDPACVRDLRNFLGRCTYCRRLVGSLAALAVVLPKPQREGANLWLVLKWWPWEVRPPEEKPPKGTPSPWRVCCSEVRV</sequence>
<dbReference type="RefSeq" id="XP_036354368.1">
    <property type="nucleotide sequence ID" value="XM_036498475.1"/>
</dbReference>
<gene>
    <name evidence="2" type="primary">LOC118760873</name>
</gene>
<protein>
    <submittedName>
        <fullName evidence="2">Uncharacterized protein LOC118760873</fullName>
    </submittedName>
</protein>
<dbReference type="Gene3D" id="3.30.70.270">
    <property type="match status" value="1"/>
</dbReference>